<evidence type="ECO:0000256" key="1">
    <source>
        <dbReference type="ARBA" id="ARBA00005709"/>
    </source>
</evidence>
<keyword evidence="7" id="KW-0969">Cilium</keyword>
<dbReference type="GeneID" id="3719938"/>
<dbReference type="InterPro" id="IPR001029">
    <property type="entry name" value="Flagellin_N"/>
</dbReference>
<dbReference type="EMBL" id="QWGP01000005">
    <property type="protein sequence ID" value="RHZ96383.1"/>
    <property type="molecule type" value="Genomic_DNA"/>
</dbReference>
<reference evidence="7 8" key="1">
    <citation type="submission" date="2018-08" db="EMBL/GenBank/DDBJ databases">
        <title>Draft genome sequence of Rhodobacter sphaeroides FY.</title>
        <authorList>
            <person name="Rayyan A."/>
            <person name="Meyer T.E."/>
            <person name="Kyndt J.A."/>
        </authorList>
    </citation>
    <scope>NUCLEOTIDE SEQUENCE [LARGE SCALE GENOMIC DNA]</scope>
    <source>
        <strain evidence="7 8">FY</strain>
    </source>
</reference>
<keyword evidence="2 4" id="KW-0964">Secreted</keyword>
<dbReference type="GO" id="GO:0009288">
    <property type="term" value="C:bacterial-type flagellum"/>
    <property type="evidence" value="ECO:0007669"/>
    <property type="project" value="UniProtKB-SubCell"/>
</dbReference>
<dbReference type="Gene3D" id="1.20.1330.10">
    <property type="entry name" value="f41 fragment of flagellin, N-terminal domain"/>
    <property type="match status" value="1"/>
</dbReference>
<evidence type="ECO:0000256" key="2">
    <source>
        <dbReference type="ARBA" id="ARBA00022525"/>
    </source>
</evidence>
<dbReference type="Pfam" id="PF00700">
    <property type="entry name" value="Flagellin_C"/>
    <property type="match status" value="1"/>
</dbReference>
<dbReference type="GO" id="GO:0005198">
    <property type="term" value="F:structural molecule activity"/>
    <property type="evidence" value="ECO:0007669"/>
    <property type="project" value="UniProtKB-UniRule"/>
</dbReference>
<accession>A0AAX1UNE0</accession>
<dbReference type="Gene3D" id="6.10.10.10">
    <property type="entry name" value="Flagellar export chaperone, C-terminal domain"/>
    <property type="match status" value="1"/>
</dbReference>
<keyword evidence="7" id="KW-0282">Flagellum</keyword>
<dbReference type="PANTHER" id="PTHR42792">
    <property type="entry name" value="FLAGELLIN"/>
    <property type="match status" value="1"/>
</dbReference>
<evidence type="ECO:0000259" key="5">
    <source>
        <dbReference type="Pfam" id="PF00669"/>
    </source>
</evidence>
<dbReference type="Proteomes" id="UP000266305">
    <property type="component" value="Unassembled WGS sequence"/>
</dbReference>
<dbReference type="Pfam" id="PF00669">
    <property type="entry name" value="Flagellin_N"/>
    <property type="match status" value="1"/>
</dbReference>
<gene>
    <name evidence="7" type="ORF">D1114_06630</name>
</gene>
<protein>
    <recommendedName>
        <fullName evidence="4">Flagellin</fullName>
    </recommendedName>
</protein>
<feature type="domain" description="Flagellin N-terminal" evidence="5">
    <location>
        <begin position="4"/>
        <end position="142"/>
    </location>
</feature>
<evidence type="ECO:0000256" key="4">
    <source>
        <dbReference type="RuleBase" id="RU362073"/>
    </source>
</evidence>
<evidence type="ECO:0000256" key="3">
    <source>
        <dbReference type="ARBA" id="ARBA00023143"/>
    </source>
</evidence>
<comment type="caution">
    <text evidence="7">The sequence shown here is derived from an EMBL/GenBank/DDBJ whole genome shotgun (WGS) entry which is preliminary data.</text>
</comment>
<dbReference type="PANTHER" id="PTHR42792:SF2">
    <property type="entry name" value="FLAGELLIN"/>
    <property type="match status" value="1"/>
</dbReference>
<evidence type="ECO:0000313" key="7">
    <source>
        <dbReference type="EMBL" id="RHZ96383.1"/>
    </source>
</evidence>
<dbReference type="AlphaFoldDB" id="A0AAX1UNE0"/>
<dbReference type="InterPro" id="IPR042187">
    <property type="entry name" value="Flagellin_C_sub2"/>
</dbReference>
<sequence>MTTINTNIGAIAAQANMTKVNDQFNTAMTRLSTGLRINAAKDDAAGMAIGEKMTAQVMGLNQAIRNAQDGKNLVDTTEGAHVEVSSMLQRLRELAVQSSNDTNTAADRGSLAAEGKQLIAEINRVAESTTFNGMKVLDGSFTGKQLQIGADSGQTMAINVDSAAATDIGAHKISSASTVVADAALTDTTIAASTDITITGFAGSDKITTAAGDSARTLAESINKKTSSTGVEATATTKAQLSGFTKGDTVTFKIGTADGNEVSIGDVSITDASDVRGLRDAINAVSGQTGITAAMAKDDNSKIVLTDANGDDIMLTSVSSTTADFKVTALKSDGTATATNVDIGFGTNKSAGVTGQVDLVSTKSFSVAASVSGSATAHFANANEGSELSSVAEIDLSTAEGASAAIGVIDVALSKISQSRSELGAVSNRLDSTISNLTNISTSVQAAKSQVMDADFAAESTNLARSQILSQASTAMLAQANSSKQNVLSLLRG</sequence>
<dbReference type="InterPro" id="IPR010810">
    <property type="entry name" value="Flagellin_hook_IN_motif"/>
</dbReference>
<comment type="subcellular location">
    <subcellularLocation>
        <location evidence="4">Secreted</location>
    </subcellularLocation>
    <subcellularLocation>
        <location evidence="4">Bacterial flagellum</location>
    </subcellularLocation>
</comment>
<comment type="similarity">
    <text evidence="1 4">Belongs to the bacterial flagellin family.</text>
</comment>
<keyword evidence="7" id="KW-0966">Cell projection</keyword>
<keyword evidence="3 4" id="KW-0975">Bacterial flagellum</keyword>
<dbReference type="InterPro" id="IPR046358">
    <property type="entry name" value="Flagellin_C"/>
</dbReference>
<dbReference type="PRINTS" id="PR00207">
    <property type="entry name" value="FLAGELLIN"/>
</dbReference>
<comment type="function">
    <text evidence="4">Flagellin is the subunit protein which polymerizes to form the filaments of bacterial flagella.</text>
</comment>
<dbReference type="InterPro" id="IPR001492">
    <property type="entry name" value="Flagellin"/>
</dbReference>
<evidence type="ECO:0000259" key="6">
    <source>
        <dbReference type="Pfam" id="PF00700"/>
    </source>
</evidence>
<feature type="domain" description="Flagellin C-terminal" evidence="6">
    <location>
        <begin position="406"/>
        <end position="491"/>
    </location>
</feature>
<dbReference type="SUPFAM" id="SSF64518">
    <property type="entry name" value="Phase 1 flagellin"/>
    <property type="match status" value="1"/>
</dbReference>
<dbReference type="Gene3D" id="2.30.220.10">
    <property type="entry name" value="f41 fragment of flagellin, C-terminal domain"/>
    <property type="match status" value="1"/>
</dbReference>
<name>A0AAX1UNE0_CERSP</name>
<dbReference type="Pfam" id="PF07196">
    <property type="entry name" value="Flagellin_IN"/>
    <property type="match status" value="2"/>
</dbReference>
<evidence type="ECO:0000313" key="8">
    <source>
        <dbReference type="Proteomes" id="UP000266305"/>
    </source>
</evidence>
<dbReference type="GO" id="GO:0005576">
    <property type="term" value="C:extracellular region"/>
    <property type="evidence" value="ECO:0007669"/>
    <property type="project" value="UniProtKB-SubCell"/>
</dbReference>
<proteinExistence type="inferred from homology"/>
<dbReference type="Gene3D" id="2.170.280.10">
    <property type="entry name" value="f41 fragment of flagellin, middle domain"/>
    <property type="match status" value="1"/>
</dbReference>
<dbReference type="RefSeq" id="WP_011337967.1">
    <property type="nucleotide sequence ID" value="NZ_BJXO01000001.1"/>
</dbReference>
<organism evidence="7 8">
    <name type="scientific">Cereibacter sphaeroides</name>
    <name type="common">Rhodobacter sphaeroides</name>
    <dbReference type="NCBI Taxonomy" id="1063"/>
    <lineage>
        <taxon>Bacteria</taxon>
        <taxon>Pseudomonadati</taxon>
        <taxon>Pseudomonadota</taxon>
        <taxon>Alphaproteobacteria</taxon>
        <taxon>Rhodobacterales</taxon>
        <taxon>Paracoccaceae</taxon>
        <taxon>Cereibacter</taxon>
    </lineage>
</organism>